<dbReference type="EMBL" id="CP123443">
    <property type="protein sequence ID" value="WGK69345.1"/>
    <property type="molecule type" value="Genomic_DNA"/>
</dbReference>
<feature type="transmembrane region" description="Helical" evidence="1">
    <location>
        <begin position="283"/>
        <end position="305"/>
    </location>
</feature>
<keyword evidence="1" id="KW-0812">Transmembrane</keyword>
<gene>
    <name evidence="2" type="ORF">P0082_00370</name>
</gene>
<proteinExistence type="predicted"/>
<feature type="transmembrane region" description="Helical" evidence="1">
    <location>
        <begin position="164"/>
        <end position="183"/>
    </location>
</feature>
<name>A0ABY8MIZ6_9SPIO</name>
<keyword evidence="3" id="KW-1185">Reference proteome</keyword>
<dbReference type="Proteomes" id="UP001228690">
    <property type="component" value="Chromosome"/>
</dbReference>
<evidence type="ECO:0000256" key="1">
    <source>
        <dbReference type="SAM" id="Phobius"/>
    </source>
</evidence>
<reference evidence="2 3" key="1">
    <citation type="submission" date="2023-04" db="EMBL/GenBank/DDBJ databases">
        <title>Spirochaete genome identified in red abalone sample constitutes a novel genus.</title>
        <authorList>
            <person name="Sharma S.P."/>
            <person name="Purcell C.M."/>
            <person name="Hyde J.R."/>
            <person name="Severin A.J."/>
        </authorList>
    </citation>
    <scope>NUCLEOTIDE SEQUENCE [LARGE SCALE GENOMIC DNA]</scope>
    <source>
        <strain evidence="2 3">SP-2023</strain>
    </source>
</reference>
<dbReference type="InterPro" id="IPR038770">
    <property type="entry name" value="Na+/solute_symporter_sf"/>
</dbReference>
<protein>
    <recommendedName>
        <fullName evidence="4">Na+-dependent transporter</fullName>
    </recommendedName>
</protein>
<dbReference type="RefSeq" id="WP_326927528.1">
    <property type="nucleotide sequence ID" value="NZ_CP123443.1"/>
</dbReference>
<feature type="transmembrane region" description="Helical" evidence="1">
    <location>
        <begin position="72"/>
        <end position="97"/>
    </location>
</feature>
<evidence type="ECO:0000313" key="2">
    <source>
        <dbReference type="EMBL" id="WGK69345.1"/>
    </source>
</evidence>
<evidence type="ECO:0000313" key="3">
    <source>
        <dbReference type="Proteomes" id="UP001228690"/>
    </source>
</evidence>
<feature type="transmembrane region" description="Helical" evidence="1">
    <location>
        <begin position="130"/>
        <end position="152"/>
    </location>
</feature>
<feature type="transmembrane region" description="Helical" evidence="1">
    <location>
        <begin position="43"/>
        <end position="60"/>
    </location>
</feature>
<keyword evidence="1" id="KW-0472">Membrane</keyword>
<evidence type="ECO:0008006" key="4">
    <source>
        <dbReference type="Google" id="ProtNLM"/>
    </source>
</evidence>
<accession>A0ABY8MIZ6</accession>
<organism evidence="2 3">
    <name type="scientific">Candidatus Haliotispira prima</name>
    <dbReference type="NCBI Taxonomy" id="3034016"/>
    <lineage>
        <taxon>Bacteria</taxon>
        <taxon>Pseudomonadati</taxon>
        <taxon>Spirochaetota</taxon>
        <taxon>Spirochaetia</taxon>
        <taxon>Spirochaetales</taxon>
        <taxon>Spirochaetaceae</taxon>
        <taxon>Candidatus Haliotispira</taxon>
    </lineage>
</organism>
<feature type="transmembrane region" description="Helical" evidence="1">
    <location>
        <begin position="258"/>
        <end position="277"/>
    </location>
</feature>
<dbReference type="Gene3D" id="1.20.1530.20">
    <property type="match status" value="1"/>
</dbReference>
<feature type="transmembrane region" description="Helical" evidence="1">
    <location>
        <begin position="195"/>
        <end position="215"/>
    </location>
</feature>
<keyword evidence="1" id="KW-1133">Transmembrane helix</keyword>
<feature type="transmembrane region" description="Helical" evidence="1">
    <location>
        <begin position="227"/>
        <end position="249"/>
    </location>
</feature>
<sequence length="324" mass="36104">MTKPSSTKSAFWLVPLLTSLAMLLAFFLGPVFPHLESVLKPYAKYNLCVLLLINVLHINYRSLTKVLLHHPALLGYAILVKNILLPVVAFAACYLIWPAALPAAVLISGISSGFSAVSFAFLLRLAPERNLLITMGASFLVPFSLPFLLYALTGSGVEIDLLGMMLQTCWMVFVPMLLERILYFTSRFFHGWLKAHSPVIVAINLSVTAFILMLTGQGILRRMAGDFGYILLFAIFMVVLIYVFTLLFFCRATRDTQMVMLIANLVSNTGMGAVLALDYMSDLTLAIAIVHGILWNMNIIFLRIWPPLHRRLGLWFGTSAKDLL</sequence>
<feature type="transmembrane region" description="Helical" evidence="1">
    <location>
        <begin position="103"/>
        <end position="123"/>
    </location>
</feature>